<name>A0AA40BTV5_9PEZI</name>
<dbReference type="InterPro" id="IPR052469">
    <property type="entry name" value="MEIOB"/>
</dbReference>
<dbReference type="PANTHER" id="PTHR21166:SF2">
    <property type="entry name" value="CELL DIVISION CONTROL PROTEIN 24 OB DOMAIN-CONTAINING PROTEIN-RELATED"/>
    <property type="match status" value="1"/>
</dbReference>
<dbReference type="EMBL" id="JAULSU010000006">
    <property type="protein sequence ID" value="KAK0613432.1"/>
    <property type="molecule type" value="Genomic_DNA"/>
</dbReference>
<comment type="caution">
    <text evidence="1">The sequence shown here is derived from an EMBL/GenBank/DDBJ whole genome shotgun (WGS) entry which is preliminary data.</text>
</comment>
<dbReference type="GO" id="GO:0008310">
    <property type="term" value="F:single-stranded DNA 3'-5' DNA exonuclease activity"/>
    <property type="evidence" value="ECO:0007669"/>
    <property type="project" value="TreeGrafter"/>
</dbReference>
<organism evidence="1 2">
    <name type="scientific">Immersiella caudata</name>
    <dbReference type="NCBI Taxonomy" id="314043"/>
    <lineage>
        <taxon>Eukaryota</taxon>
        <taxon>Fungi</taxon>
        <taxon>Dikarya</taxon>
        <taxon>Ascomycota</taxon>
        <taxon>Pezizomycotina</taxon>
        <taxon>Sordariomycetes</taxon>
        <taxon>Sordariomycetidae</taxon>
        <taxon>Sordariales</taxon>
        <taxon>Lasiosphaeriaceae</taxon>
        <taxon>Immersiella</taxon>
    </lineage>
</organism>
<gene>
    <name evidence="1" type="ORF">B0T14DRAFT_436792</name>
</gene>
<evidence type="ECO:0000313" key="1">
    <source>
        <dbReference type="EMBL" id="KAK0613432.1"/>
    </source>
</evidence>
<dbReference type="Proteomes" id="UP001175000">
    <property type="component" value="Unassembled WGS sequence"/>
</dbReference>
<keyword evidence="2" id="KW-1185">Reference proteome</keyword>
<proteinExistence type="predicted"/>
<dbReference type="AlphaFoldDB" id="A0AA40BTV5"/>
<evidence type="ECO:0000313" key="2">
    <source>
        <dbReference type="Proteomes" id="UP001175000"/>
    </source>
</evidence>
<protein>
    <submittedName>
        <fullName evidence="1">Uncharacterized protein</fullName>
    </submittedName>
</protein>
<accession>A0AA40BTV5</accession>
<dbReference type="PANTHER" id="PTHR21166">
    <property type="entry name" value="CELL DIVISION CONTROL PROTEIN 24 OB DOMAIN-CONTAINING PROTEIN-RELATED"/>
    <property type="match status" value="1"/>
</dbReference>
<reference evidence="1" key="1">
    <citation type="submission" date="2023-06" db="EMBL/GenBank/DDBJ databases">
        <title>Genome-scale phylogeny and comparative genomics of the fungal order Sordariales.</title>
        <authorList>
            <consortium name="Lawrence Berkeley National Laboratory"/>
            <person name="Hensen N."/>
            <person name="Bonometti L."/>
            <person name="Westerberg I."/>
            <person name="Brannstrom I.O."/>
            <person name="Guillou S."/>
            <person name="Cros-Aarteil S."/>
            <person name="Calhoun S."/>
            <person name="Haridas S."/>
            <person name="Kuo A."/>
            <person name="Mondo S."/>
            <person name="Pangilinan J."/>
            <person name="Riley R."/>
            <person name="Labutti K."/>
            <person name="Andreopoulos B."/>
            <person name="Lipzen A."/>
            <person name="Chen C."/>
            <person name="Yanf M."/>
            <person name="Daum C."/>
            <person name="Ng V."/>
            <person name="Clum A."/>
            <person name="Steindorff A."/>
            <person name="Ohm R."/>
            <person name="Martin F."/>
            <person name="Silar P."/>
            <person name="Natvig D."/>
            <person name="Lalanne C."/>
            <person name="Gautier V."/>
            <person name="Ament-Velasquez S.L."/>
            <person name="Kruys A."/>
            <person name="Hutchinson M.I."/>
            <person name="Powell A.J."/>
            <person name="Barry K."/>
            <person name="Miller A.N."/>
            <person name="Grigoriev I.V."/>
            <person name="Debuchy R."/>
            <person name="Gladieux P."/>
            <person name="Thoren M.H."/>
            <person name="Johannesson H."/>
        </authorList>
    </citation>
    <scope>NUCLEOTIDE SEQUENCE</scope>
    <source>
        <strain evidence="1">CBS 606.72</strain>
    </source>
</reference>
<dbReference type="GO" id="GO:0000712">
    <property type="term" value="P:resolution of meiotic recombination intermediates"/>
    <property type="evidence" value="ECO:0007669"/>
    <property type="project" value="TreeGrafter"/>
</dbReference>
<sequence>MVLPNPSIQSFLQKDSASLPTHPGRTVTWPSSDGFSLEEVSAALRPVTETWKPKGEYDDVQIGDLLPGPARVRFTGRIVNFSAFKDGSPRKTMLPQGFHFLVVKDHSGAIKLLATGVDNECLQLGKLVTVWGSFVAEFTPSFPVRVPFASAIVTVHPSQSSPSCIKFHRELPGSKEATLCRTPLDYDNGCPSSQIPGLMSLKAYLSSGHEGVVDPRIILCVSSVGPRKIVRPKVKPENVEIADLEMIEVSVFDETESCVLRLWEDKIPSAKSWIPGKTILLVTNPRCRPADKKTPHPELSIGITSMVEIDPEFAEADWLRKMAMARTRKESVYIPFPEDLWDSETAMDGPDSTRFTLADIDELARESPDHIFTGRLSLIILGVKIAEYWRKTQLCCTECCGVPLYANRPHAMCRNCLAERALALNPRIIGPLADETGCVAPGKLIWSDKAWTELLFGTGSYVEDGPSVKIENGDKVVKMEDANHNGAGCSWRGLTALDSNGIRSVEEQLQNSRITLVFGWPSEVSRLSVLGVEW</sequence>
<dbReference type="GO" id="GO:0003697">
    <property type="term" value="F:single-stranded DNA binding"/>
    <property type="evidence" value="ECO:0007669"/>
    <property type="project" value="TreeGrafter"/>
</dbReference>